<dbReference type="PANTHER" id="PTHR11070:SF45">
    <property type="entry name" value="DNA 3'-5' HELICASE"/>
    <property type="match status" value="1"/>
</dbReference>
<evidence type="ECO:0000313" key="8">
    <source>
        <dbReference type="Proteomes" id="UP000199288"/>
    </source>
</evidence>
<evidence type="ECO:0000256" key="4">
    <source>
        <dbReference type="ARBA" id="ARBA00022840"/>
    </source>
</evidence>
<dbReference type="RefSeq" id="WP_222842431.1">
    <property type="nucleotide sequence ID" value="NZ_FNQV01000009.1"/>
</dbReference>
<dbReference type="EMBL" id="FNQV01000009">
    <property type="protein sequence ID" value="SEA45357.1"/>
    <property type="molecule type" value="Genomic_DNA"/>
</dbReference>
<dbReference type="SUPFAM" id="SSF52540">
    <property type="entry name" value="P-loop containing nucleoside triphosphate hydrolases"/>
    <property type="match status" value="1"/>
</dbReference>
<evidence type="ECO:0000256" key="3">
    <source>
        <dbReference type="ARBA" id="ARBA00022806"/>
    </source>
</evidence>
<sequence length="741" mass="81739">MQTNSRRAMREIEVEQRAVSRIYARLDALRAHYRHQLAKVRRQEATGSAQARAERDAFATHYEDTLARLDNVENRLVFGRLDLADDTRLYVGRMGISDEDRKPLLIDWRAPNARPFYQATAAHPGEVVRRRHITTRERTVVDLEDDLLNVAAAGPELAETLTGEGALLASLSQARDGRMTDIVATIQAEQDAIIRDQPDGILVVQGGPGTGKTAVALHRAAYLLYAHRERMEKRGVLLVGPSSIFLDYIDQVLPSLGETNVVATTMGSLLPGVRATEHDELDVADVKGSLFMSRLAERAVRGLQRVPEEDRVLTIEGTRLTLTRAQIAEAMERARRTGAPHNVARVSFVLPLLKQLTSAYAKARGMDEKEDYAFLYEDVRQARDVRVALNLAWMPTTPQGLLEKLYANRDVLAEYGEEFDERERELLYRGAGSEWTIEDIPMLDELAELLGEHEGAAARQERIAAERQARADVEFAAEAIEGQNLGGGIVSAEQLAARFADRGPRRTLAERARADRTWAYGHIVVDEAQELSPMAWRSLLRRCPQRSITAVGDLAQRSTAAPASSWRAIMGKAGREQVRQAALTVSYRTPATILDTAMRVLQAYAPGDYIPVTAARDAENSLADTPGPWRGILAEVVAAELRHMGPGRLAVITPHGLREEAFELLAPQLGGAMTNPSGSLLRSPLVVMDPTEVKGLEFDVVVLVEPSLIADDAAGDIYVAMTRPTRRLHAVHTGLPAGWYA</sequence>
<name>A0A1H4BB73_9ACTO</name>
<keyword evidence="1 5" id="KW-0547">Nucleotide-binding</keyword>
<evidence type="ECO:0000256" key="1">
    <source>
        <dbReference type="ARBA" id="ARBA00022741"/>
    </source>
</evidence>
<dbReference type="GO" id="GO:0005829">
    <property type="term" value="C:cytosol"/>
    <property type="evidence" value="ECO:0007669"/>
    <property type="project" value="TreeGrafter"/>
</dbReference>
<dbReference type="InterPro" id="IPR014016">
    <property type="entry name" value="UvrD-like_ATP-bd"/>
</dbReference>
<dbReference type="Gene3D" id="3.40.50.300">
    <property type="entry name" value="P-loop containing nucleotide triphosphate hydrolases"/>
    <property type="match status" value="2"/>
</dbReference>
<keyword evidence="8" id="KW-1185">Reference proteome</keyword>
<feature type="binding site" evidence="5">
    <location>
        <begin position="206"/>
        <end position="213"/>
    </location>
    <ligand>
        <name>ATP</name>
        <dbReference type="ChEBI" id="CHEBI:30616"/>
    </ligand>
</feature>
<feature type="domain" description="UvrD-like helicase ATP-binding" evidence="6">
    <location>
        <begin position="185"/>
        <end position="590"/>
    </location>
</feature>
<reference evidence="8" key="1">
    <citation type="submission" date="2016-10" db="EMBL/GenBank/DDBJ databases">
        <authorList>
            <person name="Varghese N."/>
            <person name="Submissions S."/>
        </authorList>
    </citation>
    <scope>NUCLEOTIDE SEQUENCE [LARGE SCALE GENOMIC DNA]</scope>
    <source>
        <strain evidence="8">KPR-1</strain>
    </source>
</reference>
<keyword evidence="2 5" id="KW-0378">Hydrolase</keyword>
<accession>A0A1H4BB73</accession>
<proteinExistence type="predicted"/>
<evidence type="ECO:0000256" key="5">
    <source>
        <dbReference type="PROSITE-ProRule" id="PRU00560"/>
    </source>
</evidence>
<dbReference type="PANTHER" id="PTHR11070">
    <property type="entry name" value="UVRD / RECB / PCRA DNA HELICASE FAMILY MEMBER"/>
    <property type="match status" value="1"/>
</dbReference>
<evidence type="ECO:0000259" key="6">
    <source>
        <dbReference type="PROSITE" id="PS51198"/>
    </source>
</evidence>
<dbReference type="GO" id="GO:0016787">
    <property type="term" value="F:hydrolase activity"/>
    <property type="evidence" value="ECO:0007669"/>
    <property type="project" value="UniProtKB-UniRule"/>
</dbReference>
<keyword evidence="3 5" id="KW-0347">Helicase</keyword>
<dbReference type="Proteomes" id="UP000199288">
    <property type="component" value="Unassembled WGS sequence"/>
</dbReference>
<evidence type="ECO:0000313" key="7">
    <source>
        <dbReference type="EMBL" id="SEA45357.1"/>
    </source>
</evidence>
<organism evidence="7 8">
    <name type="scientific">Bowdeniella nasicola</name>
    <dbReference type="NCBI Taxonomy" id="208480"/>
    <lineage>
        <taxon>Bacteria</taxon>
        <taxon>Bacillati</taxon>
        <taxon>Actinomycetota</taxon>
        <taxon>Actinomycetes</taxon>
        <taxon>Actinomycetales</taxon>
        <taxon>Actinomycetaceae</taxon>
        <taxon>Bowdeniella</taxon>
    </lineage>
</organism>
<dbReference type="InterPro" id="IPR027417">
    <property type="entry name" value="P-loop_NTPase"/>
</dbReference>
<dbReference type="GO" id="GO:0005524">
    <property type="term" value="F:ATP binding"/>
    <property type="evidence" value="ECO:0007669"/>
    <property type="project" value="UniProtKB-UniRule"/>
</dbReference>
<evidence type="ECO:0000256" key="2">
    <source>
        <dbReference type="ARBA" id="ARBA00022801"/>
    </source>
</evidence>
<dbReference type="GO" id="GO:0000725">
    <property type="term" value="P:recombinational repair"/>
    <property type="evidence" value="ECO:0007669"/>
    <property type="project" value="TreeGrafter"/>
</dbReference>
<dbReference type="GO" id="GO:0043138">
    <property type="term" value="F:3'-5' DNA helicase activity"/>
    <property type="evidence" value="ECO:0007669"/>
    <property type="project" value="TreeGrafter"/>
</dbReference>
<dbReference type="PROSITE" id="PS51198">
    <property type="entry name" value="UVRD_HELICASE_ATP_BIND"/>
    <property type="match status" value="1"/>
</dbReference>
<protein>
    <submittedName>
        <fullName evidence="7">DNA helicase IV</fullName>
    </submittedName>
</protein>
<dbReference type="InterPro" id="IPR000212">
    <property type="entry name" value="DNA_helicase_UvrD/REP"/>
</dbReference>
<dbReference type="AlphaFoldDB" id="A0A1H4BB73"/>
<gene>
    <name evidence="7" type="ORF">SAMN02910418_01637</name>
</gene>
<dbReference type="Pfam" id="PF13245">
    <property type="entry name" value="AAA_19"/>
    <property type="match status" value="1"/>
</dbReference>
<dbReference type="GO" id="GO:0003677">
    <property type="term" value="F:DNA binding"/>
    <property type="evidence" value="ECO:0007669"/>
    <property type="project" value="InterPro"/>
</dbReference>
<keyword evidence="4 5" id="KW-0067">ATP-binding</keyword>